<dbReference type="AlphaFoldDB" id="A0A518ARB2"/>
<dbReference type="RefSeq" id="WP_145248313.1">
    <property type="nucleotide sequence ID" value="NZ_CP036278.1"/>
</dbReference>
<feature type="transmembrane region" description="Helical" evidence="2">
    <location>
        <begin position="471"/>
        <end position="489"/>
    </location>
</feature>
<proteinExistence type="predicted"/>
<feature type="compositionally biased region" description="Basic and acidic residues" evidence="1">
    <location>
        <begin position="431"/>
        <end position="440"/>
    </location>
</feature>
<evidence type="ECO:0000313" key="3">
    <source>
        <dbReference type="EMBL" id="QDU57261.1"/>
    </source>
</evidence>
<name>A0A518ARB2_9BACT</name>
<evidence type="ECO:0000313" key="4">
    <source>
        <dbReference type="Proteomes" id="UP000315750"/>
    </source>
</evidence>
<keyword evidence="2" id="KW-1133">Transmembrane helix</keyword>
<protein>
    <submittedName>
        <fullName evidence="3">Uncharacterized protein</fullName>
    </submittedName>
</protein>
<keyword evidence="2" id="KW-0472">Membrane</keyword>
<dbReference type="KEGG" id="amuc:Pan181_34760"/>
<feature type="compositionally biased region" description="Low complexity" evidence="1">
    <location>
        <begin position="375"/>
        <end position="408"/>
    </location>
</feature>
<dbReference type="Proteomes" id="UP000315750">
    <property type="component" value="Chromosome"/>
</dbReference>
<keyword evidence="2" id="KW-0812">Transmembrane</keyword>
<feature type="region of interest" description="Disordered" evidence="1">
    <location>
        <begin position="319"/>
        <end position="465"/>
    </location>
</feature>
<feature type="region of interest" description="Disordered" evidence="1">
    <location>
        <begin position="108"/>
        <end position="144"/>
    </location>
</feature>
<evidence type="ECO:0000256" key="1">
    <source>
        <dbReference type="SAM" id="MobiDB-lite"/>
    </source>
</evidence>
<sequence length="515" mass="54743">MTAPVLMLLAPLLSVTFGYEPSSDAEVGYDYIVQVEPAMVEQMQRGNADTIEVNIPAEVNPIRRIRVVVGTEQLPKKLRPGAAFHTTFRPDLDSASIGLLAQTGPAGGYGRNADGFNGATTRSTTTNTAETAPFSIPPINTNPNTTTNNYSQDLRNSLESGFQAAETGLNNTTNAVRGTLNNVGSAGQGVVDNVRTTVSDVIAPPDTRTYNPQNTPLENTSNRLQQEFRSTTDAMRNSIDRAMQGNTQQPTNATANPNMANVDMSNLRPGETSLLNGVNPNANMGAANTAAPTSQAQAQYLTNQLIENQNELNRLRNQLQQSEQARRAAEASSSATLTPTNFPMQNVPDRTASNAVTPLGDRSYLTGNGNGIGNGNTSANTQLTNTANTNNNQANAAADNTNAPNAGNSTENSNFKLPPIEPAGTTTVNRVDADGADRGYDWAPNGGNSTVDNNDSSDEETTQTSGVPGAAIAWAFAIGLGVVNMFQWLNLVDMRNKYRVALRRNSPNFSRSMAA</sequence>
<dbReference type="OrthoDB" id="288464at2"/>
<gene>
    <name evidence="3" type="ORF">Pan181_34760</name>
</gene>
<accession>A0A518ARB2</accession>
<reference evidence="3 4" key="1">
    <citation type="submission" date="2019-02" db="EMBL/GenBank/DDBJ databases">
        <title>Deep-cultivation of Planctomycetes and their phenomic and genomic characterization uncovers novel biology.</title>
        <authorList>
            <person name="Wiegand S."/>
            <person name="Jogler M."/>
            <person name="Boedeker C."/>
            <person name="Pinto D."/>
            <person name="Vollmers J."/>
            <person name="Rivas-Marin E."/>
            <person name="Kohn T."/>
            <person name="Peeters S.H."/>
            <person name="Heuer A."/>
            <person name="Rast P."/>
            <person name="Oberbeckmann S."/>
            <person name="Bunk B."/>
            <person name="Jeske O."/>
            <person name="Meyerdierks A."/>
            <person name="Storesund J.E."/>
            <person name="Kallscheuer N."/>
            <person name="Luecker S."/>
            <person name="Lage O.M."/>
            <person name="Pohl T."/>
            <person name="Merkel B.J."/>
            <person name="Hornburger P."/>
            <person name="Mueller R.-W."/>
            <person name="Bruemmer F."/>
            <person name="Labrenz M."/>
            <person name="Spormann A.M."/>
            <person name="Op den Camp H."/>
            <person name="Overmann J."/>
            <person name="Amann R."/>
            <person name="Jetten M.S.M."/>
            <person name="Mascher T."/>
            <person name="Medema M.H."/>
            <person name="Devos D.P."/>
            <person name="Kaster A.-K."/>
            <person name="Ovreas L."/>
            <person name="Rohde M."/>
            <person name="Galperin M.Y."/>
            <person name="Jogler C."/>
        </authorList>
    </citation>
    <scope>NUCLEOTIDE SEQUENCE [LARGE SCALE GENOMIC DNA]</scope>
    <source>
        <strain evidence="3 4">Pan181</strain>
    </source>
</reference>
<feature type="compositionally biased region" description="Low complexity" evidence="1">
    <location>
        <begin position="119"/>
        <end position="144"/>
    </location>
</feature>
<evidence type="ECO:0000256" key="2">
    <source>
        <dbReference type="SAM" id="Phobius"/>
    </source>
</evidence>
<dbReference type="EMBL" id="CP036278">
    <property type="protein sequence ID" value="QDU57261.1"/>
    <property type="molecule type" value="Genomic_DNA"/>
</dbReference>
<keyword evidence="4" id="KW-1185">Reference proteome</keyword>
<organism evidence="3 4">
    <name type="scientific">Aeoliella mucimassa</name>
    <dbReference type="NCBI Taxonomy" id="2527972"/>
    <lineage>
        <taxon>Bacteria</taxon>
        <taxon>Pseudomonadati</taxon>
        <taxon>Planctomycetota</taxon>
        <taxon>Planctomycetia</taxon>
        <taxon>Pirellulales</taxon>
        <taxon>Lacipirellulaceae</taxon>
        <taxon>Aeoliella</taxon>
    </lineage>
</organism>